<keyword evidence="9" id="KW-0862">Zinc</keyword>
<dbReference type="Pfam" id="PF05964">
    <property type="entry name" value="FYRN"/>
    <property type="match status" value="1"/>
</dbReference>
<organism evidence="18 19">
    <name type="scientific">Biomphalaria glabrata</name>
    <name type="common">Bloodfluke planorb</name>
    <name type="synonym">Freshwater snail</name>
    <dbReference type="NCBI Taxonomy" id="6526"/>
    <lineage>
        <taxon>Eukaryota</taxon>
        <taxon>Metazoa</taxon>
        <taxon>Spiralia</taxon>
        <taxon>Lophotrochozoa</taxon>
        <taxon>Mollusca</taxon>
        <taxon>Gastropoda</taxon>
        <taxon>Heterobranchia</taxon>
        <taxon>Euthyneura</taxon>
        <taxon>Panpulmonata</taxon>
        <taxon>Hygrophila</taxon>
        <taxon>Lymnaeoidea</taxon>
        <taxon>Planorbidae</taxon>
        <taxon>Biomphalaria</taxon>
    </lineage>
</organism>
<feature type="compositionally biased region" description="Low complexity" evidence="14">
    <location>
        <begin position="1763"/>
        <end position="1782"/>
    </location>
</feature>
<dbReference type="SMART" id="SM00541">
    <property type="entry name" value="FYRN"/>
    <property type="match status" value="1"/>
</dbReference>
<evidence type="ECO:0000256" key="4">
    <source>
        <dbReference type="ARBA" id="ARBA00022679"/>
    </source>
</evidence>
<feature type="region of interest" description="Disordered" evidence="14">
    <location>
        <begin position="1700"/>
        <end position="1722"/>
    </location>
</feature>
<evidence type="ECO:0000259" key="17">
    <source>
        <dbReference type="PROSITE" id="PS51805"/>
    </source>
</evidence>
<feature type="region of interest" description="Disordered" evidence="14">
    <location>
        <begin position="1177"/>
        <end position="1198"/>
    </location>
</feature>
<keyword evidence="2" id="KW-0597">Phosphoprotein</keyword>
<evidence type="ECO:0000256" key="3">
    <source>
        <dbReference type="ARBA" id="ARBA00022603"/>
    </source>
</evidence>
<dbReference type="InterPro" id="IPR046341">
    <property type="entry name" value="SET_dom_sf"/>
</dbReference>
<dbReference type="CDD" id="cd15666">
    <property type="entry name" value="ePHD2_KMT2C_like"/>
    <property type="match status" value="1"/>
</dbReference>
<name>A0A2C9KFJ7_BIOGL</name>
<evidence type="ECO:0000259" key="16">
    <source>
        <dbReference type="PROSITE" id="PS50868"/>
    </source>
</evidence>
<dbReference type="Gene3D" id="2.170.270.10">
    <property type="entry name" value="SET domain"/>
    <property type="match status" value="1"/>
</dbReference>
<feature type="region of interest" description="Disordered" evidence="14">
    <location>
        <begin position="885"/>
        <end position="998"/>
    </location>
</feature>
<dbReference type="GO" id="GO:0003713">
    <property type="term" value="F:transcription coactivator activity"/>
    <property type="evidence" value="ECO:0007669"/>
    <property type="project" value="TreeGrafter"/>
</dbReference>
<dbReference type="VEuPathDB" id="VectorBase:BGLB018722"/>
<dbReference type="PROSITE" id="PS51542">
    <property type="entry name" value="FYRN"/>
    <property type="match status" value="1"/>
</dbReference>
<evidence type="ECO:0000256" key="10">
    <source>
        <dbReference type="ARBA" id="ARBA00022853"/>
    </source>
</evidence>
<feature type="compositionally biased region" description="Polar residues" evidence="14">
    <location>
        <begin position="745"/>
        <end position="754"/>
    </location>
</feature>
<feature type="compositionally biased region" description="Low complexity" evidence="14">
    <location>
        <begin position="888"/>
        <end position="899"/>
    </location>
</feature>
<evidence type="ECO:0000256" key="1">
    <source>
        <dbReference type="ARBA" id="ARBA00004123"/>
    </source>
</evidence>
<feature type="compositionally biased region" description="Low complexity" evidence="14">
    <location>
        <begin position="1023"/>
        <end position="1039"/>
    </location>
</feature>
<feature type="compositionally biased region" description="Low complexity" evidence="14">
    <location>
        <begin position="935"/>
        <end position="948"/>
    </location>
</feature>
<keyword evidence="8" id="KW-0863">Zinc-finger</keyword>
<keyword evidence="6" id="KW-0479">Metal-binding</keyword>
<feature type="compositionally biased region" description="Low complexity" evidence="14">
    <location>
        <begin position="240"/>
        <end position="250"/>
    </location>
</feature>
<feature type="region of interest" description="Disordered" evidence="14">
    <location>
        <begin position="471"/>
        <end position="667"/>
    </location>
</feature>
<feature type="compositionally biased region" description="Polar residues" evidence="14">
    <location>
        <begin position="709"/>
        <end position="718"/>
    </location>
</feature>
<evidence type="ECO:0000256" key="7">
    <source>
        <dbReference type="ARBA" id="ARBA00022737"/>
    </source>
</evidence>
<feature type="region of interest" description="Disordered" evidence="14">
    <location>
        <begin position="709"/>
        <end position="792"/>
    </location>
</feature>
<dbReference type="GO" id="GO:0032259">
    <property type="term" value="P:methylation"/>
    <property type="evidence" value="ECO:0007669"/>
    <property type="project" value="UniProtKB-KW"/>
</dbReference>
<feature type="compositionally biased region" description="Polar residues" evidence="14">
    <location>
        <begin position="1041"/>
        <end position="1051"/>
    </location>
</feature>
<keyword evidence="11" id="KW-0805">Transcription regulation</keyword>
<feature type="compositionally biased region" description="Low complexity" evidence="14">
    <location>
        <begin position="198"/>
        <end position="217"/>
    </location>
</feature>
<dbReference type="InterPro" id="IPR034732">
    <property type="entry name" value="EPHD"/>
</dbReference>
<dbReference type="FunFam" id="2.170.270.10:FF:000003">
    <property type="entry name" value="Histone-lysine N-methyltransferase"/>
    <property type="match status" value="1"/>
</dbReference>
<feature type="region of interest" description="Disordered" evidence="14">
    <location>
        <begin position="367"/>
        <end position="415"/>
    </location>
</feature>
<dbReference type="FunFam" id="3.30.40.10:FF:000002">
    <property type="entry name" value="Histone-lysine N-methyltransferase"/>
    <property type="match status" value="1"/>
</dbReference>
<sequence>MSSHPLTPEKPAGTVVVTMLSPIDSEVSSKLAAVSQSLANFKPRIDPDASADVSIRPSDTLTALTFSSLATLATTVPSTSLSDQLSNLFTSGTAPSTMTNNKMEHYEQDLGLVHEKKVEVDLNLENCSGEVNKNDFDLTKVADNEPLYTSASQVIVSLSDTVRSNAKNSSSSSTVLITPVCNSLEQLPAPMSVTLSASSEPTTPISLPSISSPTVSKVSTSSSSQLLKSSSSNYLNIETSSNTISPSSGSRGNESRPVIPPIRIRMDGQSQPQVCESTSVPREGHRSEFSAVRNKTEGDLKLILRKSSDGTAELISGPFKDKSKRSRSDQDSKSSTTASVHSPSSGSTITSTATPAAVYSVRTLDLNSTPPTVSSHQTSSQHATPSSTSSSVSSHQTNIQHSVSTTEPFSSKPGSNLFKNVTYTKSPDTDIVKINVGSCKVTGEGTKKVIRSYTTDVQALERLQSTIDAVASGESSYEPDFDSEPPSRPSSQDSRSNSTPRPSSTSSASAAAVSTSAEVMPASSSSSSYTSSTPGGSFGPGMSPQHSQQLPPIGRMSQQQRPQVSPQQHVQQSGHQIQHSQQMQQPHPQPVQHSQSGQHSQAAPHPQTSQLTQPVQHPQTGQQSQAGHPQQGQHLQTGQHPQQGQTQHPSQATHPSHHAQSGQQLPLHHQQLSGGYMSQAGFSQHQSYPPSRITRPPLDLLHQVSQSALSSAGTAIPTSSSHQSQQEQRSPFMNERSPSAEHSPLHTSPHQQYTGLMGPRPMGSSPGLSPKAPSVQPSQQPYMPPQQQFSMQGGRFPSRMHDMPAAPPYGMAQHPMSPTGTSLHRQQRPPHFGMVGDMNRLARPPRGMPHPQHRPMPPEMMSPDHTGMRPRMGSHQFMSPTHPGMQDMPHSPHSMQQPPHGMPHGMSGMQQSPHPMQQSSPHGMQQNSSHNMQRPQMMGQHHGMMQGGPPSPYPQTSMGVSGGPLASLANFHPPGHPGINSSMGAPMPGPHHRPPQIFNQMGNQHRMVAPGSDMQSHYRHMMMRGMTPPSSTPPSQMSPHLSPQISPNMTQPLRHLDNLQDDKNFVTNLPSASAMAMPGLGNDHVMNMGTNKRPFNPSLHLEPSGFMSIHQPAHLMVPNESMLMSRSSLSSPMSDSCVKLEPSEDSASADGSISKDDLDMESKTPHNELLKQLLGTGQNGRQLPTPDSEDSLPSLTPEQQRQLEMIDSMPLCKETEISTPEWEAKTPEEKEKIMEMRKQEYEQKRQEYEVSRKNKRKTLTGTPVTPSEKKKRKSKLVVEEGIEVPKKKLKKSKLKESQIKELEAQAETFLQQLHNMPPIQLQEPIIATTMSILPVKGATTLSGISSLKGRFCSAYLENIEDMYGSLLFPQPPPGLRPTVPSAETLAQRQLANEAKIRMMQDLDAMQMLKTKEGIQTPRPGPRNSPRLILPPQPRIEIKSEQMRERKEERETPDTIVSSSSPEFGFNEQEADYPGLRPIHPATSNDIKLEDTTSPVVPLIHPLPFKPAISLKDPPSMDVSIKHEFGLMKHDSPEFDIGLAGPSASMEQPCRDLTVNLPNLTSGLAQPFLDPALDQQVSVTLTLSTGAAQDIGAVISAIADLLKIAVPPTYEITRSPSPEMFRMSLTHKEEAVNIHTLMSTRPRFCQHCDVFVLCSGIAKYKREFPILLEQDADCGDDEMIFCSMNCSMQFSAALEARQRQAQLRIKDESGPSTSQSPPPCGVKLEISSGALTPNSATVSSNVDEVIAAVAADTSLSPDTPGDMSVSPGTPSTTPTSPFSAISPYKAGKRHRRSSSQISDSTYSKPLIKKWRGLRWKRGNQELLDSIMKLPSTPVHELDKLWQSLGMIHRPKPDILDTRKCLFCQNVGDGDSDGPSRLLNVDINKWVHLNCALWSYEVYETLNGALMNVDMALQRSSTRECASCHKMGATLPCFRNRCTNAYHLPCARQKGCMFYGDKTMLCASHIPKNLLGNEMTTLVVRRRVYINRDEDKQVASMFHQEDGHCCLRIGSLILHSIGQLLPHQILCGKFNTKEYIYPVGFKTSRFYWSYYSLYQRCRYICSIHDNDGEPEFRIQVVDSNHDELVFKDNSPAAVWMHILKPLERMRREADLVKMFPSFKAAEDLFGLTDPNIVKVLESLPGTDLLQSYNFKYGRSPLIEMPPAINPTGCARTEPKLRTHFRRPHTLQSTNSRSLPSTVTGVSGDINSPYMKQFVHSKSQQYRRLKTDWKSLVYLGRSRIQGLGLYAARDLEKHTMVIEYIGDLIRNEVANRREKEYESQNRGVYMFRIDNDVVIDATMAGGPARYINHSCNPNCVAEVVDIEKESKIIIITSRKIVKGEELTYDYKFDFEDDQHKIPCMCGAVNCRKWMN</sequence>
<dbReference type="PANTHER" id="PTHR45888:SF6">
    <property type="entry name" value="HL01030P-RELATED"/>
    <property type="match status" value="1"/>
</dbReference>
<dbReference type="SMART" id="SM00542">
    <property type="entry name" value="FYRC"/>
    <property type="match status" value="1"/>
</dbReference>
<dbReference type="PROSITE" id="PS50868">
    <property type="entry name" value="POST_SET"/>
    <property type="match status" value="1"/>
</dbReference>
<feature type="compositionally biased region" description="Low complexity" evidence="14">
    <location>
        <begin position="368"/>
        <end position="397"/>
    </location>
</feature>
<dbReference type="PROSITE" id="PS50280">
    <property type="entry name" value="SET"/>
    <property type="match status" value="1"/>
</dbReference>
<feature type="compositionally biased region" description="Polar residues" evidence="14">
    <location>
        <begin position="606"/>
        <end position="618"/>
    </location>
</feature>
<evidence type="ECO:0000256" key="9">
    <source>
        <dbReference type="ARBA" id="ARBA00022833"/>
    </source>
</evidence>
<feature type="domain" description="SET" evidence="15">
    <location>
        <begin position="2228"/>
        <end position="2344"/>
    </location>
</feature>
<dbReference type="Proteomes" id="UP000076420">
    <property type="component" value="Unassembled WGS sequence"/>
</dbReference>
<dbReference type="SMART" id="SM00317">
    <property type="entry name" value="SET"/>
    <property type="match status" value="1"/>
</dbReference>
<dbReference type="PROSITE" id="PS51805">
    <property type="entry name" value="EPHD"/>
    <property type="match status" value="1"/>
</dbReference>
<dbReference type="Gene3D" id="3.30.40.10">
    <property type="entry name" value="Zinc/RING finger domain, C3HC4 (zinc finger)"/>
    <property type="match status" value="1"/>
</dbReference>
<evidence type="ECO:0000259" key="15">
    <source>
        <dbReference type="PROSITE" id="PS50280"/>
    </source>
</evidence>
<evidence type="ECO:0000313" key="18">
    <source>
        <dbReference type="EnsemblMetazoa" id="BGLB018722-PA"/>
    </source>
</evidence>
<gene>
    <name evidence="18" type="primary">106050292</name>
</gene>
<proteinExistence type="predicted"/>
<dbReference type="SMART" id="SM00508">
    <property type="entry name" value="PostSET"/>
    <property type="match status" value="1"/>
</dbReference>
<dbReference type="STRING" id="6526.A0A2C9KFJ7"/>
<feature type="compositionally biased region" description="Low complexity" evidence="14">
    <location>
        <begin position="906"/>
        <end position="923"/>
    </location>
</feature>
<dbReference type="InterPro" id="IPR013083">
    <property type="entry name" value="Znf_RING/FYVE/PHD"/>
</dbReference>
<evidence type="ECO:0000256" key="14">
    <source>
        <dbReference type="SAM" id="MobiDB-lite"/>
    </source>
</evidence>
<feature type="region of interest" description="Disordered" evidence="14">
    <location>
        <begin position="312"/>
        <end position="351"/>
    </location>
</feature>
<reference evidence="18" key="1">
    <citation type="submission" date="2020-05" db="UniProtKB">
        <authorList>
            <consortium name="EnsemblMetazoa"/>
        </authorList>
    </citation>
    <scope>IDENTIFICATION</scope>
    <source>
        <strain evidence="18">BB02</strain>
    </source>
</reference>
<dbReference type="KEGG" id="bgt:106050292"/>
<accession>A0A2C9KFJ7</accession>
<dbReference type="PROSITE" id="PS51543">
    <property type="entry name" value="FYRC"/>
    <property type="match status" value="1"/>
</dbReference>
<keyword evidence="4" id="KW-0808">Transferase</keyword>
<feature type="compositionally biased region" description="Basic and acidic residues" evidence="14">
    <location>
        <begin position="282"/>
        <end position="293"/>
    </location>
</feature>
<feature type="region of interest" description="Disordered" evidence="14">
    <location>
        <begin position="195"/>
        <end position="217"/>
    </location>
</feature>
<dbReference type="InterPro" id="IPR003616">
    <property type="entry name" value="Post-SET_dom"/>
</dbReference>
<feature type="region of interest" description="Disordered" evidence="14">
    <location>
        <begin position="1752"/>
        <end position="1797"/>
    </location>
</feature>
<dbReference type="GO" id="GO:0044666">
    <property type="term" value="C:MLL3/4 complex"/>
    <property type="evidence" value="ECO:0007669"/>
    <property type="project" value="TreeGrafter"/>
</dbReference>
<feature type="domain" description="Post-SET" evidence="16">
    <location>
        <begin position="2352"/>
        <end position="2368"/>
    </location>
</feature>
<dbReference type="Pfam" id="PF00856">
    <property type="entry name" value="SET"/>
    <property type="match status" value="1"/>
</dbReference>
<feature type="region of interest" description="Disordered" evidence="14">
    <location>
        <begin position="1126"/>
        <end position="1161"/>
    </location>
</feature>
<dbReference type="Pfam" id="PF05965">
    <property type="entry name" value="FYRC"/>
    <property type="match status" value="1"/>
</dbReference>
<feature type="compositionally biased region" description="Polar residues" evidence="14">
    <location>
        <begin position="268"/>
        <end position="280"/>
    </location>
</feature>
<feature type="compositionally biased region" description="Low complexity" evidence="14">
    <location>
        <begin position="719"/>
        <end position="730"/>
    </location>
</feature>
<evidence type="ECO:0000256" key="8">
    <source>
        <dbReference type="ARBA" id="ARBA00022771"/>
    </source>
</evidence>
<comment type="subcellular location">
    <subcellularLocation>
        <location evidence="1">Nucleus</location>
    </subcellularLocation>
</comment>
<feature type="compositionally biased region" description="Polar residues" evidence="14">
    <location>
        <begin position="398"/>
        <end position="415"/>
    </location>
</feature>
<feature type="compositionally biased region" description="Polar residues" evidence="14">
    <location>
        <begin position="650"/>
        <end position="664"/>
    </location>
</feature>
<keyword evidence="3" id="KW-0489">Methyltransferase</keyword>
<dbReference type="InterPro" id="IPR003888">
    <property type="entry name" value="FYrich_N"/>
</dbReference>
<feature type="compositionally biased region" description="Low complexity" evidence="14">
    <location>
        <begin position="333"/>
        <end position="348"/>
    </location>
</feature>
<evidence type="ECO:0000256" key="6">
    <source>
        <dbReference type="ARBA" id="ARBA00022723"/>
    </source>
</evidence>
<evidence type="ECO:0000313" key="19">
    <source>
        <dbReference type="Proteomes" id="UP000076420"/>
    </source>
</evidence>
<dbReference type="Gene3D" id="3.30.160.360">
    <property type="match status" value="1"/>
</dbReference>
<evidence type="ECO:0000256" key="12">
    <source>
        <dbReference type="ARBA" id="ARBA00023163"/>
    </source>
</evidence>
<feature type="region of interest" description="Disordered" evidence="14">
    <location>
        <begin position="1244"/>
        <end position="1273"/>
    </location>
</feature>
<dbReference type="GO" id="GO:0008270">
    <property type="term" value="F:zinc ion binding"/>
    <property type="evidence" value="ECO:0007669"/>
    <property type="project" value="UniProtKB-KW"/>
</dbReference>
<feature type="region of interest" description="Disordered" evidence="14">
    <location>
        <begin position="238"/>
        <end position="293"/>
    </location>
</feature>
<evidence type="ECO:0000256" key="13">
    <source>
        <dbReference type="ARBA" id="ARBA00023242"/>
    </source>
</evidence>
<evidence type="ECO:0000256" key="2">
    <source>
        <dbReference type="ARBA" id="ARBA00022553"/>
    </source>
</evidence>
<keyword evidence="12" id="KW-0804">Transcription</keyword>
<dbReference type="CDD" id="cd19171">
    <property type="entry name" value="SET_KMT2C_2D"/>
    <property type="match status" value="1"/>
</dbReference>
<dbReference type="PANTHER" id="PTHR45888">
    <property type="entry name" value="HL01030P-RELATED"/>
    <property type="match status" value="1"/>
</dbReference>
<dbReference type="SUPFAM" id="SSF82199">
    <property type="entry name" value="SET domain"/>
    <property type="match status" value="1"/>
</dbReference>
<dbReference type="GO" id="GO:0042800">
    <property type="term" value="F:histone H3K4 methyltransferase activity"/>
    <property type="evidence" value="ECO:0007669"/>
    <property type="project" value="TreeGrafter"/>
</dbReference>
<feature type="compositionally biased region" description="Low complexity" evidence="14">
    <location>
        <begin position="773"/>
        <end position="792"/>
    </location>
</feature>
<feature type="region of interest" description="Disordered" evidence="14">
    <location>
        <begin position="1023"/>
        <end position="1052"/>
    </location>
</feature>
<keyword evidence="10" id="KW-0156">Chromatin regulator</keyword>
<evidence type="ECO:0000256" key="11">
    <source>
        <dbReference type="ARBA" id="ARBA00023015"/>
    </source>
</evidence>
<evidence type="ECO:0000256" key="5">
    <source>
        <dbReference type="ARBA" id="ARBA00022691"/>
    </source>
</evidence>
<feature type="compositionally biased region" description="Low complexity" evidence="14">
    <location>
        <begin position="489"/>
        <end position="544"/>
    </location>
</feature>
<keyword evidence="7" id="KW-0677">Repeat</keyword>
<dbReference type="GO" id="GO:0045944">
    <property type="term" value="P:positive regulation of transcription by RNA polymerase II"/>
    <property type="evidence" value="ECO:0007669"/>
    <property type="project" value="TreeGrafter"/>
</dbReference>
<feature type="compositionally biased region" description="Low complexity" evidence="14">
    <location>
        <begin position="555"/>
        <end position="605"/>
    </location>
</feature>
<feature type="compositionally biased region" description="Low complexity" evidence="14">
    <location>
        <begin position="1126"/>
        <end position="1136"/>
    </location>
</feature>
<protein>
    <submittedName>
        <fullName evidence="18">Histone-lysine N-methyltransferase</fullName>
    </submittedName>
</protein>
<dbReference type="EnsemblMetazoa" id="BGLB018722-RA">
    <property type="protein sequence ID" value="BGLB018722-PA"/>
    <property type="gene ID" value="BGLB018722"/>
</dbReference>
<dbReference type="VEuPathDB" id="VectorBase:BGLAX_044237"/>
<dbReference type="InterPro" id="IPR001214">
    <property type="entry name" value="SET_dom"/>
</dbReference>
<keyword evidence="5" id="KW-0949">S-adenosyl-L-methionine</keyword>
<dbReference type="Pfam" id="PF13832">
    <property type="entry name" value="zf-HC5HC2H_2"/>
    <property type="match status" value="1"/>
</dbReference>
<dbReference type="InterPro" id="IPR003889">
    <property type="entry name" value="FYrich_C"/>
</dbReference>
<feature type="region of interest" description="Disordered" evidence="14">
    <location>
        <begin position="1438"/>
        <end position="1464"/>
    </location>
</feature>
<feature type="compositionally biased region" description="Low complexity" evidence="14">
    <location>
        <begin position="619"/>
        <end position="649"/>
    </location>
</feature>
<feature type="domain" description="PHD-type" evidence="17">
    <location>
        <begin position="1856"/>
        <end position="1964"/>
    </location>
</feature>
<feature type="compositionally biased region" description="Basic and acidic residues" evidence="14">
    <location>
        <begin position="1438"/>
        <end position="1452"/>
    </location>
</feature>
<keyword evidence="13" id="KW-0539">Nucleus</keyword>
<feature type="compositionally biased region" description="Polar residues" evidence="14">
    <location>
        <begin position="924"/>
        <end position="934"/>
    </location>
</feature>